<accession>E3SA64</accession>
<protein>
    <submittedName>
        <fullName evidence="2">Uncharacterized protein</fullName>
    </submittedName>
</protein>
<keyword evidence="3" id="KW-1185">Reference proteome</keyword>
<name>E3SA64_PYRTT</name>
<feature type="compositionally biased region" description="Low complexity" evidence="1">
    <location>
        <begin position="14"/>
        <end position="27"/>
    </location>
</feature>
<feature type="region of interest" description="Disordered" evidence="1">
    <location>
        <begin position="280"/>
        <end position="299"/>
    </location>
</feature>
<feature type="region of interest" description="Disordered" evidence="1">
    <location>
        <begin position="14"/>
        <end position="44"/>
    </location>
</feature>
<gene>
    <name evidence="2" type="ORF">PTT_19985</name>
</gene>
<reference evidence="2 3" key="1">
    <citation type="journal article" date="2010" name="Genome Biol.">
        <title>A first genome assembly of the barley fungal pathogen Pyrenophora teres f. teres.</title>
        <authorList>
            <person name="Ellwood S.R."/>
            <person name="Liu Z."/>
            <person name="Syme R.A."/>
            <person name="Lai Z."/>
            <person name="Hane J.K."/>
            <person name="Keiper F."/>
            <person name="Moffat C.S."/>
            <person name="Oliver R.P."/>
            <person name="Friesen T.L."/>
        </authorList>
    </citation>
    <scope>NUCLEOTIDE SEQUENCE [LARGE SCALE GENOMIC DNA]</scope>
    <source>
        <strain evidence="2 3">0-1</strain>
    </source>
</reference>
<dbReference type="Proteomes" id="UP000001067">
    <property type="component" value="Unassembled WGS sequence"/>
</dbReference>
<feature type="compositionally biased region" description="Basic and acidic residues" evidence="1">
    <location>
        <begin position="457"/>
        <end position="484"/>
    </location>
</feature>
<dbReference type="EMBL" id="GL538001">
    <property type="protein sequence ID" value="EFQ85124.1"/>
    <property type="molecule type" value="Genomic_DNA"/>
</dbReference>
<dbReference type="HOGENOM" id="CLU_484962_0_0_1"/>
<evidence type="ECO:0000256" key="1">
    <source>
        <dbReference type="SAM" id="MobiDB-lite"/>
    </source>
</evidence>
<dbReference type="AlphaFoldDB" id="E3SA64"/>
<dbReference type="OrthoDB" id="2788868at2759"/>
<dbReference type="KEGG" id="pte:PTT_19985"/>
<feature type="compositionally biased region" description="Polar residues" evidence="1">
    <location>
        <begin position="30"/>
        <end position="39"/>
    </location>
</feature>
<organism evidence="3">
    <name type="scientific">Pyrenophora teres f. teres (strain 0-1)</name>
    <name type="common">Barley net blotch fungus</name>
    <name type="synonym">Drechslera teres f. teres</name>
    <dbReference type="NCBI Taxonomy" id="861557"/>
    <lineage>
        <taxon>Eukaryota</taxon>
        <taxon>Fungi</taxon>
        <taxon>Dikarya</taxon>
        <taxon>Ascomycota</taxon>
        <taxon>Pezizomycotina</taxon>
        <taxon>Dothideomycetes</taxon>
        <taxon>Pleosporomycetidae</taxon>
        <taxon>Pleosporales</taxon>
        <taxon>Pleosporineae</taxon>
        <taxon>Pleosporaceae</taxon>
        <taxon>Pyrenophora</taxon>
    </lineage>
</organism>
<evidence type="ECO:0000313" key="2">
    <source>
        <dbReference type="EMBL" id="EFQ85124.1"/>
    </source>
</evidence>
<proteinExistence type="predicted"/>
<feature type="region of interest" description="Disordered" evidence="1">
    <location>
        <begin position="457"/>
        <end position="508"/>
    </location>
</feature>
<evidence type="ECO:0000313" key="3">
    <source>
        <dbReference type="Proteomes" id="UP000001067"/>
    </source>
</evidence>
<sequence length="508" mass="57835">MAFAPLPLLPWDKSSLLSSKQSSGSDKSIQRTADTTDTIPSFAKKPSLERIINGPISREQNEKRQKVVVEGWIEGLPQDMRERILEESLRDEDLGVAKKRLRALSDDSDHVPKTEYLTLAALVEVAMLAGKEDVAKELAQHEMTELYLQLQEKGRDKYLGEYEFRKWQDKRLDLSQSLRIWKILKDIALGKVLQIDEEALERSVQEGCKLMEKRFIHGPERPHADKSIQELLQVLDQNYIAARKLDPESGRVMKVVEDTVPDTFLRPGVSEAQITELEKRLAQNPSPDAEDDKPMLPNGKNGNYLRITRSFCAYPRDTFPKVGTADCAFLSEDSMDLGFSLFPYVYTSIRGIDNIQLGHFDCFAIGIGGDEGTVILIPPTSVKPAVEAFEAAYASANKENKRLYERGALDLYGGIDEVRKLEWLCIRWEHWNTDQETWGGFRAHLEYCVDVAVEERKAEEGKAEKRERERRLKEKVGQEDEKKGEKRKRDHSNNGKPNKTTKIDAEGD</sequence>